<keyword evidence="1" id="KW-0812">Transmembrane</keyword>
<dbReference type="EMBL" id="VSRR010004013">
    <property type="protein sequence ID" value="MPC38214.1"/>
    <property type="molecule type" value="Genomic_DNA"/>
</dbReference>
<dbReference type="Proteomes" id="UP000324222">
    <property type="component" value="Unassembled WGS sequence"/>
</dbReference>
<dbReference type="AlphaFoldDB" id="A0A5B7F0U3"/>
<keyword evidence="1" id="KW-1133">Transmembrane helix</keyword>
<reference evidence="2 3" key="1">
    <citation type="submission" date="2019-05" db="EMBL/GenBank/DDBJ databases">
        <title>Another draft genome of Portunus trituberculatus and its Hox gene families provides insights of decapod evolution.</title>
        <authorList>
            <person name="Jeong J.-H."/>
            <person name="Song I."/>
            <person name="Kim S."/>
            <person name="Choi T."/>
            <person name="Kim D."/>
            <person name="Ryu S."/>
            <person name="Kim W."/>
        </authorList>
    </citation>
    <scope>NUCLEOTIDE SEQUENCE [LARGE SCALE GENOMIC DNA]</scope>
    <source>
        <tissue evidence="2">Muscle</tissue>
    </source>
</reference>
<comment type="caution">
    <text evidence="2">The sequence shown here is derived from an EMBL/GenBank/DDBJ whole genome shotgun (WGS) entry which is preliminary data.</text>
</comment>
<keyword evidence="3" id="KW-1185">Reference proteome</keyword>
<evidence type="ECO:0000313" key="2">
    <source>
        <dbReference type="EMBL" id="MPC38214.1"/>
    </source>
</evidence>
<protein>
    <submittedName>
        <fullName evidence="2">Uncharacterized protein</fullName>
    </submittedName>
</protein>
<keyword evidence="1" id="KW-0472">Membrane</keyword>
<accession>A0A5B7F0U3</accession>
<organism evidence="2 3">
    <name type="scientific">Portunus trituberculatus</name>
    <name type="common">Swimming crab</name>
    <name type="synonym">Neptunus trituberculatus</name>
    <dbReference type="NCBI Taxonomy" id="210409"/>
    <lineage>
        <taxon>Eukaryota</taxon>
        <taxon>Metazoa</taxon>
        <taxon>Ecdysozoa</taxon>
        <taxon>Arthropoda</taxon>
        <taxon>Crustacea</taxon>
        <taxon>Multicrustacea</taxon>
        <taxon>Malacostraca</taxon>
        <taxon>Eumalacostraca</taxon>
        <taxon>Eucarida</taxon>
        <taxon>Decapoda</taxon>
        <taxon>Pleocyemata</taxon>
        <taxon>Brachyura</taxon>
        <taxon>Eubrachyura</taxon>
        <taxon>Portunoidea</taxon>
        <taxon>Portunidae</taxon>
        <taxon>Portuninae</taxon>
        <taxon>Portunus</taxon>
    </lineage>
</organism>
<feature type="transmembrane region" description="Helical" evidence="1">
    <location>
        <begin position="21"/>
        <end position="41"/>
    </location>
</feature>
<evidence type="ECO:0000313" key="3">
    <source>
        <dbReference type="Proteomes" id="UP000324222"/>
    </source>
</evidence>
<name>A0A5B7F0U3_PORTR</name>
<proteinExistence type="predicted"/>
<evidence type="ECO:0000256" key="1">
    <source>
        <dbReference type="SAM" id="Phobius"/>
    </source>
</evidence>
<gene>
    <name evidence="2" type="ORF">E2C01_031719</name>
</gene>
<sequence>MYCNRFIGNIKLTLPVPNTPCGVMEMISLLVTCVFVLFSLIDGVEYSSNHHHSLENPLGNRKTSTRA</sequence>